<feature type="compositionally biased region" description="Basic and acidic residues" evidence="1">
    <location>
        <begin position="68"/>
        <end position="77"/>
    </location>
</feature>
<keyword evidence="3" id="KW-1185">Reference proteome</keyword>
<dbReference type="Proteomes" id="UP000827092">
    <property type="component" value="Unassembled WGS sequence"/>
</dbReference>
<name>A0AAV6V680_9ARAC</name>
<dbReference type="EMBL" id="JAFNEN010000142">
    <property type="protein sequence ID" value="KAG8192225.1"/>
    <property type="molecule type" value="Genomic_DNA"/>
</dbReference>
<evidence type="ECO:0000313" key="3">
    <source>
        <dbReference type="Proteomes" id="UP000827092"/>
    </source>
</evidence>
<gene>
    <name evidence="2" type="ORF">JTE90_014085</name>
</gene>
<dbReference type="AlphaFoldDB" id="A0AAV6V680"/>
<feature type="compositionally biased region" description="Basic and acidic residues" evidence="1">
    <location>
        <begin position="41"/>
        <end position="59"/>
    </location>
</feature>
<reference evidence="2 3" key="1">
    <citation type="journal article" date="2022" name="Nat. Ecol. Evol.">
        <title>A masculinizing supergene underlies an exaggerated male reproductive morph in a spider.</title>
        <authorList>
            <person name="Hendrickx F."/>
            <person name="De Corte Z."/>
            <person name="Sonet G."/>
            <person name="Van Belleghem S.M."/>
            <person name="Kostlbacher S."/>
            <person name="Vangestel C."/>
        </authorList>
    </citation>
    <scope>NUCLEOTIDE SEQUENCE [LARGE SCALE GENOMIC DNA]</scope>
    <source>
        <strain evidence="2">W744_W776</strain>
    </source>
</reference>
<proteinExistence type="predicted"/>
<accession>A0AAV6V680</accession>
<protein>
    <submittedName>
        <fullName evidence="2">Uncharacterized protein</fullName>
    </submittedName>
</protein>
<comment type="caution">
    <text evidence="2">The sequence shown here is derived from an EMBL/GenBank/DDBJ whole genome shotgun (WGS) entry which is preliminary data.</text>
</comment>
<feature type="region of interest" description="Disordered" evidence="1">
    <location>
        <begin position="41"/>
        <end position="83"/>
    </location>
</feature>
<evidence type="ECO:0000256" key="1">
    <source>
        <dbReference type="SAM" id="MobiDB-lite"/>
    </source>
</evidence>
<sequence length="83" mass="9708">MLISVQKRRTRLHATKVCIDLRDCGALYGETRFNNEMQIYQEHRDRDSSSRELAAREDTGSFSPESGDGIREMRRIEWDEDGD</sequence>
<organism evidence="2 3">
    <name type="scientific">Oedothorax gibbosus</name>
    <dbReference type="NCBI Taxonomy" id="931172"/>
    <lineage>
        <taxon>Eukaryota</taxon>
        <taxon>Metazoa</taxon>
        <taxon>Ecdysozoa</taxon>
        <taxon>Arthropoda</taxon>
        <taxon>Chelicerata</taxon>
        <taxon>Arachnida</taxon>
        <taxon>Araneae</taxon>
        <taxon>Araneomorphae</taxon>
        <taxon>Entelegynae</taxon>
        <taxon>Araneoidea</taxon>
        <taxon>Linyphiidae</taxon>
        <taxon>Erigoninae</taxon>
        <taxon>Oedothorax</taxon>
    </lineage>
</organism>
<evidence type="ECO:0000313" key="2">
    <source>
        <dbReference type="EMBL" id="KAG8192225.1"/>
    </source>
</evidence>